<protein>
    <recommendedName>
        <fullName evidence="3">Lipoprotein</fullName>
    </recommendedName>
</protein>
<gene>
    <name evidence="1" type="ORF">SAMN05216192_10443</name>
</gene>
<reference evidence="2" key="1">
    <citation type="submission" date="2016-10" db="EMBL/GenBank/DDBJ databases">
        <authorList>
            <person name="Varghese N."/>
            <person name="Submissions S."/>
        </authorList>
    </citation>
    <scope>NUCLEOTIDE SEQUENCE [LARGE SCALE GENOMIC DNA]</scope>
    <source>
        <strain evidence="2">CGMCC 1.11012</strain>
    </source>
</reference>
<dbReference type="Proteomes" id="UP000199050">
    <property type="component" value="Unassembled WGS sequence"/>
</dbReference>
<dbReference type="EMBL" id="FNDX01000004">
    <property type="protein sequence ID" value="SDI25061.1"/>
    <property type="molecule type" value="Genomic_DNA"/>
</dbReference>
<keyword evidence="2" id="KW-1185">Reference proteome</keyword>
<name>A0A1G8J1R7_9BACL</name>
<evidence type="ECO:0000313" key="1">
    <source>
        <dbReference type="EMBL" id="SDI25061.1"/>
    </source>
</evidence>
<proteinExistence type="predicted"/>
<dbReference type="AlphaFoldDB" id="A0A1G8J1R7"/>
<sequence>MQVKLLWRLCLGLILIMIAGGCDALNGNLEVNNAAASAVQPVFSIKVGDTDLTGSSGRQISDAYRPEITVKELLDASGLVTFAGDGKSLLIVNHISLSPDMAWEIQLSGKPVADTGTVVKRDDTILITAAAAQEAPFQPVILTVNGGVGQPELTQSYVMPYTENLTVRGLLKSSGLVHLAENNRTLLAVKEYKPLSNEEWKLKLNDKTLLDSGIDMKLRIQDELEISLVLR</sequence>
<organism evidence="1 2">
    <name type="scientific">Paenibacillus typhae</name>
    <dbReference type="NCBI Taxonomy" id="1174501"/>
    <lineage>
        <taxon>Bacteria</taxon>
        <taxon>Bacillati</taxon>
        <taxon>Bacillota</taxon>
        <taxon>Bacilli</taxon>
        <taxon>Bacillales</taxon>
        <taxon>Paenibacillaceae</taxon>
        <taxon>Paenibacillus</taxon>
    </lineage>
</organism>
<dbReference type="STRING" id="1174501.SAMN05216192_10443"/>
<accession>A0A1G8J1R7</accession>
<evidence type="ECO:0008006" key="3">
    <source>
        <dbReference type="Google" id="ProtNLM"/>
    </source>
</evidence>
<evidence type="ECO:0000313" key="2">
    <source>
        <dbReference type="Proteomes" id="UP000199050"/>
    </source>
</evidence>
<dbReference type="PROSITE" id="PS51257">
    <property type="entry name" value="PROKAR_LIPOPROTEIN"/>
    <property type="match status" value="1"/>
</dbReference>